<dbReference type="RefSeq" id="WP_059430995.1">
    <property type="nucleotide sequence ID" value="NZ_FAUW01000002.1"/>
</dbReference>
<sequence length="85" mass="10047">MLSNNEIFDEFFEQVKSRTKEDILREYGGSAIYIPSYKTTARNDEIVREFKYLSSIEINKHKIYRALSFKFGLSVCRIKKILESV</sequence>
<proteinExistence type="predicted"/>
<gene>
    <name evidence="2" type="ORF">ERS739220_00831</name>
</gene>
<reference evidence="2 3" key="1">
    <citation type="submission" date="2015-11" db="EMBL/GenBank/DDBJ databases">
        <authorList>
            <consortium name="Pathogen Informatics"/>
        </authorList>
    </citation>
    <scope>NUCLEOTIDE SEQUENCE [LARGE SCALE GENOMIC DNA]</scope>
    <source>
        <strain evidence="2 3">006A-0191</strain>
    </source>
</reference>
<protein>
    <submittedName>
        <fullName evidence="2">DNA-binding protein</fullName>
    </submittedName>
</protein>
<accession>A0A9W5APR5</accession>
<dbReference type="Proteomes" id="UP000052257">
    <property type="component" value="Unassembled WGS sequence"/>
</dbReference>
<comment type="caution">
    <text evidence="2">The sequence shown here is derived from an EMBL/GenBank/DDBJ whole genome shotgun (WGS) entry which is preliminary data.</text>
</comment>
<dbReference type="EMBL" id="FAUW01000002">
    <property type="protein sequence ID" value="CUU77080.1"/>
    <property type="molecule type" value="Genomic_DNA"/>
</dbReference>
<dbReference type="AlphaFoldDB" id="A0A9W5APR5"/>
<dbReference type="InterPro" id="IPR014875">
    <property type="entry name" value="Mor_transcription_activator"/>
</dbReference>
<organism evidence="2 3">
    <name type="scientific">Campylobacter hyointestinalis subsp. hyointestinalis</name>
    <dbReference type="NCBI Taxonomy" id="91352"/>
    <lineage>
        <taxon>Bacteria</taxon>
        <taxon>Pseudomonadati</taxon>
        <taxon>Campylobacterota</taxon>
        <taxon>Epsilonproteobacteria</taxon>
        <taxon>Campylobacterales</taxon>
        <taxon>Campylobacteraceae</taxon>
        <taxon>Campylobacter</taxon>
    </lineage>
</organism>
<evidence type="ECO:0000313" key="3">
    <source>
        <dbReference type="Proteomes" id="UP000052257"/>
    </source>
</evidence>
<keyword evidence="2" id="KW-0238">DNA-binding</keyword>
<evidence type="ECO:0000313" key="2">
    <source>
        <dbReference type="EMBL" id="CUU77080.1"/>
    </source>
</evidence>
<feature type="domain" description="Mor transcription activator" evidence="1">
    <location>
        <begin position="4"/>
        <end position="84"/>
    </location>
</feature>
<dbReference type="Pfam" id="PF08765">
    <property type="entry name" value="Mor"/>
    <property type="match status" value="1"/>
</dbReference>
<dbReference type="GO" id="GO:0003677">
    <property type="term" value="F:DNA binding"/>
    <property type="evidence" value="ECO:0007669"/>
    <property type="project" value="UniProtKB-KW"/>
</dbReference>
<evidence type="ECO:0000259" key="1">
    <source>
        <dbReference type="Pfam" id="PF08765"/>
    </source>
</evidence>
<name>A0A9W5APR5_CAMHY</name>